<dbReference type="GO" id="GO:0016491">
    <property type="term" value="F:oxidoreductase activity"/>
    <property type="evidence" value="ECO:0007669"/>
    <property type="project" value="UniProtKB-KW"/>
</dbReference>
<comment type="cofactor">
    <cofactor evidence="1">
        <name>FAD</name>
        <dbReference type="ChEBI" id="CHEBI:57692"/>
    </cofactor>
</comment>
<organism evidence="7 8">
    <name type="scientific">Georgenia alba</name>
    <dbReference type="NCBI Taxonomy" id="2233858"/>
    <lineage>
        <taxon>Bacteria</taxon>
        <taxon>Bacillati</taxon>
        <taxon>Actinomycetota</taxon>
        <taxon>Actinomycetes</taxon>
        <taxon>Micrococcales</taxon>
        <taxon>Bogoriellaceae</taxon>
        <taxon>Georgenia</taxon>
    </lineage>
</organism>
<keyword evidence="8" id="KW-1185">Reference proteome</keyword>
<evidence type="ECO:0000313" key="8">
    <source>
        <dbReference type="Proteomes" id="UP001596455"/>
    </source>
</evidence>
<evidence type="ECO:0000256" key="4">
    <source>
        <dbReference type="ARBA" id="ARBA00023002"/>
    </source>
</evidence>
<dbReference type="SUPFAM" id="SSF54373">
    <property type="entry name" value="FAD-linked reductases, C-terminal domain"/>
    <property type="match status" value="1"/>
</dbReference>
<evidence type="ECO:0000256" key="2">
    <source>
        <dbReference type="ARBA" id="ARBA00009410"/>
    </source>
</evidence>
<dbReference type="Proteomes" id="UP001596455">
    <property type="component" value="Unassembled WGS sequence"/>
</dbReference>
<proteinExistence type="inferred from homology"/>
<feature type="domain" description="FAD dependent oxidoreductase" evidence="6">
    <location>
        <begin position="9"/>
        <end position="350"/>
    </location>
</feature>
<dbReference type="EMBL" id="JBHTCQ010000002">
    <property type="protein sequence ID" value="MFC7405914.1"/>
    <property type="molecule type" value="Genomic_DNA"/>
</dbReference>
<dbReference type="Gene3D" id="3.30.9.10">
    <property type="entry name" value="D-Amino Acid Oxidase, subunit A, domain 2"/>
    <property type="match status" value="1"/>
</dbReference>
<evidence type="ECO:0000256" key="5">
    <source>
        <dbReference type="SAM" id="SignalP"/>
    </source>
</evidence>
<comment type="similarity">
    <text evidence="2">Belongs to the DadA oxidoreductase family.</text>
</comment>
<dbReference type="Gene3D" id="3.50.50.60">
    <property type="entry name" value="FAD/NAD(P)-binding domain"/>
    <property type="match status" value="1"/>
</dbReference>
<comment type="caution">
    <text evidence="7">The sequence shown here is derived from an EMBL/GenBank/DDBJ whole genome shotgun (WGS) entry which is preliminary data.</text>
</comment>
<gene>
    <name evidence="7" type="ORF">ACFQQL_12390</name>
</gene>
<protein>
    <submittedName>
        <fullName evidence="7">NAD(P)/FAD-dependent oxidoreductase</fullName>
        <ecNumber evidence="7">1.-.-.-</ecNumber>
    </submittedName>
</protein>
<keyword evidence="4 7" id="KW-0560">Oxidoreductase</keyword>
<dbReference type="SUPFAM" id="SSF51905">
    <property type="entry name" value="FAD/NAD(P)-binding domain"/>
    <property type="match status" value="1"/>
</dbReference>
<dbReference type="PANTHER" id="PTHR13847:SF286">
    <property type="entry name" value="D-AMINO ACID DEHYDROGENASE"/>
    <property type="match status" value="1"/>
</dbReference>
<keyword evidence="3" id="KW-0285">Flavoprotein</keyword>
<keyword evidence="5" id="KW-0732">Signal</keyword>
<dbReference type="InterPro" id="IPR036188">
    <property type="entry name" value="FAD/NAD-bd_sf"/>
</dbReference>
<feature type="signal peptide" evidence="5">
    <location>
        <begin position="1"/>
        <end position="24"/>
    </location>
</feature>
<evidence type="ECO:0000313" key="7">
    <source>
        <dbReference type="EMBL" id="MFC7405914.1"/>
    </source>
</evidence>
<dbReference type="PANTHER" id="PTHR13847">
    <property type="entry name" value="SARCOSINE DEHYDROGENASE-RELATED"/>
    <property type="match status" value="1"/>
</dbReference>
<reference evidence="8" key="1">
    <citation type="journal article" date="2019" name="Int. J. Syst. Evol. Microbiol.">
        <title>The Global Catalogue of Microorganisms (GCM) 10K type strain sequencing project: providing services to taxonomists for standard genome sequencing and annotation.</title>
        <authorList>
            <consortium name="The Broad Institute Genomics Platform"/>
            <consortium name="The Broad Institute Genome Sequencing Center for Infectious Disease"/>
            <person name="Wu L."/>
            <person name="Ma J."/>
        </authorList>
    </citation>
    <scope>NUCLEOTIDE SEQUENCE [LARGE SCALE GENOMIC DNA]</scope>
    <source>
        <strain evidence="8">JCM 1490</strain>
    </source>
</reference>
<dbReference type="EC" id="1.-.-.-" evidence="7"/>
<sequence length="368" mass="37416">MVTSPTSSAVVVGAGIAGASVAFALASRGVAVTVVDDGADGQATQAGAGIVAPWTVTEEGPYYDLYAAGGGYYPTLLERLSAAGVTSTDYRRTGALVVHRDPAVLEEAEQRLRRRAAAAGPVAGEVARLDPAQTRELFPPLAEDLGGVLLTGGGRVDGRTLRDALLSAAGRYGARQVTERARLTRYGERSVVAVDGTPLEADAVVVAAGAWTPRLLADAVVPVEPQRGQITHLRLDGVDTSGWPTVTPVAPHYLVAFDGGRVVVGATRETGSGFDPRITAAGQAQVLQDALAVAPGLADATLVETRVGLRPLAEMPVVGQVPGEDGVWVATGFGAGGLTMGPLVGDALARAILGEEAPEIAGLAPSPA</sequence>
<dbReference type="InterPro" id="IPR006076">
    <property type="entry name" value="FAD-dep_OxRdtase"/>
</dbReference>
<dbReference type="Pfam" id="PF01266">
    <property type="entry name" value="DAO"/>
    <property type="match status" value="1"/>
</dbReference>
<name>A0ABW2QA42_9MICO</name>
<dbReference type="RefSeq" id="WP_382394784.1">
    <property type="nucleotide sequence ID" value="NZ_JBHTCQ010000002.1"/>
</dbReference>
<evidence type="ECO:0000256" key="1">
    <source>
        <dbReference type="ARBA" id="ARBA00001974"/>
    </source>
</evidence>
<evidence type="ECO:0000259" key="6">
    <source>
        <dbReference type="Pfam" id="PF01266"/>
    </source>
</evidence>
<accession>A0ABW2QA42</accession>
<evidence type="ECO:0000256" key="3">
    <source>
        <dbReference type="ARBA" id="ARBA00022630"/>
    </source>
</evidence>
<feature type="chain" id="PRO_5045654124" evidence="5">
    <location>
        <begin position="25"/>
        <end position="368"/>
    </location>
</feature>